<keyword evidence="3" id="KW-1185">Reference proteome</keyword>
<dbReference type="Gene3D" id="1.10.3990.20">
    <property type="entry name" value="protein bp1543"/>
    <property type="match status" value="1"/>
</dbReference>
<organism evidence="2 3">
    <name type="scientific">Pseudomonas saxonica</name>
    <dbReference type="NCBI Taxonomy" id="2600598"/>
    <lineage>
        <taxon>Bacteria</taxon>
        <taxon>Pseudomonadati</taxon>
        <taxon>Pseudomonadota</taxon>
        <taxon>Gammaproteobacteria</taxon>
        <taxon>Pseudomonadales</taxon>
        <taxon>Pseudomonadaceae</taxon>
        <taxon>Pseudomonas</taxon>
    </lineage>
</organism>
<feature type="domain" description="Ribbon-helix-helix" evidence="1">
    <location>
        <begin position="16"/>
        <end position="83"/>
    </location>
</feature>
<evidence type="ECO:0000259" key="1">
    <source>
        <dbReference type="Pfam" id="PF13467"/>
    </source>
</evidence>
<name>A0ABY3GF30_9PSED</name>
<accession>A0ABY3GF30</accession>
<sequence length="111" mass="12587">MCELYVKADPILYESRSRSLRICGVVTTLRLENQFWDILSEIAEVDGMTTNQLVAKLYEEVMDYRGEVVNFASFLRVSCTRYLSQRQGQVPVLSVVSRQPSPQPSPRGRGG</sequence>
<dbReference type="InterPro" id="IPR027373">
    <property type="entry name" value="RHH_dom"/>
</dbReference>
<proteinExistence type="predicted"/>
<evidence type="ECO:0000313" key="3">
    <source>
        <dbReference type="Proteomes" id="UP000318428"/>
    </source>
</evidence>
<dbReference type="EMBL" id="VFIO01000008">
    <property type="protein sequence ID" value="TWR87306.1"/>
    <property type="molecule type" value="Genomic_DNA"/>
</dbReference>
<protein>
    <submittedName>
        <fullName evidence="2">Ribbon-helix-helix domain-containing protein</fullName>
    </submittedName>
</protein>
<dbReference type="RefSeq" id="WP_146386716.1">
    <property type="nucleotide sequence ID" value="NZ_VFIO01000008.1"/>
</dbReference>
<comment type="caution">
    <text evidence="2">The sequence shown here is derived from an EMBL/GenBank/DDBJ whole genome shotgun (WGS) entry which is preliminary data.</text>
</comment>
<dbReference type="Proteomes" id="UP000318428">
    <property type="component" value="Unassembled WGS sequence"/>
</dbReference>
<dbReference type="InterPro" id="IPR038268">
    <property type="entry name" value="RHH_sf"/>
</dbReference>
<dbReference type="Pfam" id="PF13467">
    <property type="entry name" value="RHH_4"/>
    <property type="match status" value="1"/>
</dbReference>
<evidence type="ECO:0000313" key="2">
    <source>
        <dbReference type="EMBL" id="TWR87306.1"/>
    </source>
</evidence>
<gene>
    <name evidence="2" type="ORF">FJD38_18070</name>
</gene>
<reference evidence="2 3" key="1">
    <citation type="submission" date="2019-06" db="EMBL/GenBank/DDBJ databases">
        <title>Pseudomonas bimorpha sp. nov. isolated from bovine raw milk and skim milk concentrate.</title>
        <authorList>
            <person name="Hofmann K."/>
            <person name="Huptas C."/>
            <person name="Doll E."/>
            <person name="Scherer S."/>
            <person name="Wenning M."/>
        </authorList>
    </citation>
    <scope>NUCLEOTIDE SEQUENCE [LARGE SCALE GENOMIC DNA]</scope>
    <source>
        <strain evidence="2 3">DSM 108989</strain>
    </source>
</reference>